<keyword evidence="2" id="KW-0328">Glycosyltransferase</keyword>
<dbReference type="Pfam" id="PF13439">
    <property type="entry name" value="Glyco_transf_4"/>
    <property type="match status" value="1"/>
</dbReference>
<dbReference type="Pfam" id="PF00534">
    <property type="entry name" value="Glycos_transf_1"/>
    <property type="match status" value="1"/>
</dbReference>
<feature type="domain" description="Glycosyltransferase subfamily 4-like N-terminal" evidence="5">
    <location>
        <begin position="55"/>
        <end position="163"/>
    </location>
</feature>
<dbReference type="GO" id="GO:0016757">
    <property type="term" value="F:glycosyltransferase activity"/>
    <property type="evidence" value="ECO:0007669"/>
    <property type="project" value="UniProtKB-KW"/>
</dbReference>
<evidence type="ECO:0000256" key="2">
    <source>
        <dbReference type="ARBA" id="ARBA00022676"/>
    </source>
</evidence>
<evidence type="ECO:0000256" key="3">
    <source>
        <dbReference type="ARBA" id="ARBA00022679"/>
    </source>
</evidence>
<evidence type="ECO:0000259" key="4">
    <source>
        <dbReference type="Pfam" id="PF00534"/>
    </source>
</evidence>
<comment type="similarity">
    <text evidence="1">Belongs to the glycosyltransferase group 1 family. Glycosyltransferase 4 subfamily.</text>
</comment>
<sequence>MGKLNVLMLGASLEQNGGIATVEKLMLKHANGYVNFQHITSHDEGTILHRIKVFIKAFTVLLWNLIASKADIVHVHISDGGSLLRKAIIAMIAFLFNKPVLMHAHGAEFHVTYSKLPKWGQQFFGKIFRSCDDFIVLSKTWEKYYTNNLGLNKKQVVVLPNPTELPAQIPDRKNTSSIKIGFFGRVGSRKGTFDLIKAFAQIPDALKGKTELIIAGDGDIKEAQTLAQSLNLENRIQFLGWIDSQTRDKLLADIDIFVLPSYNEGLPMALLEAMGWGLPVIVTPVGGIPELINSTENGLLINPGDVQKLSEAMQKLIESESLRFSLGNAARETVAPFDIKTYCSQLYEIYDSVLESKSKNSLEPAAAGR</sequence>
<dbReference type="EMBL" id="AP018227">
    <property type="protein sequence ID" value="BAY86593.1"/>
    <property type="molecule type" value="Genomic_DNA"/>
</dbReference>
<dbReference type="Proteomes" id="UP000218418">
    <property type="component" value="Chromosome"/>
</dbReference>
<organism evidence="6 7">
    <name type="scientific">Calothrix parasitica NIES-267</name>
    <dbReference type="NCBI Taxonomy" id="1973488"/>
    <lineage>
        <taxon>Bacteria</taxon>
        <taxon>Bacillati</taxon>
        <taxon>Cyanobacteriota</taxon>
        <taxon>Cyanophyceae</taxon>
        <taxon>Nostocales</taxon>
        <taxon>Calotrichaceae</taxon>
        <taxon>Calothrix</taxon>
    </lineage>
</organism>
<feature type="domain" description="Glycosyl transferase family 1" evidence="4">
    <location>
        <begin position="173"/>
        <end position="332"/>
    </location>
</feature>
<accession>A0A1Z4LZD9</accession>
<proteinExistence type="inferred from homology"/>
<evidence type="ECO:0000313" key="7">
    <source>
        <dbReference type="Proteomes" id="UP000218418"/>
    </source>
</evidence>
<dbReference type="AlphaFoldDB" id="A0A1Z4LZD9"/>
<dbReference type="InterPro" id="IPR028098">
    <property type="entry name" value="Glyco_trans_4-like_N"/>
</dbReference>
<protein>
    <submittedName>
        <fullName evidence="6">Group 1 glycosyl transferase</fullName>
    </submittedName>
</protein>
<dbReference type="Gene3D" id="3.40.50.2000">
    <property type="entry name" value="Glycogen Phosphorylase B"/>
    <property type="match status" value="2"/>
</dbReference>
<reference evidence="6 7" key="1">
    <citation type="submission" date="2017-06" db="EMBL/GenBank/DDBJ databases">
        <title>Genome sequencing of cyanobaciteial culture collection at National Institute for Environmental Studies (NIES).</title>
        <authorList>
            <person name="Hirose Y."/>
            <person name="Shimura Y."/>
            <person name="Fujisawa T."/>
            <person name="Nakamura Y."/>
            <person name="Kawachi M."/>
        </authorList>
    </citation>
    <scope>NUCLEOTIDE SEQUENCE [LARGE SCALE GENOMIC DNA]</scope>
    <source>
        <strain evidence="6 7">NIES-267</strain>
    </source>
</reference>
<evidence type="ECO:0000256" key="1">
    <source>
        <dbReference type="ARBA" id="ARBA00009481"/>
    </source>
</evidence>
<keyword evidence="3 6" id="KW-0808">Transferase</keyword>
<evidence type="ECO:0000313" key="6">
    <source>
        <dbReference type="EMBL" id="BAY86593.1"/>
    </source>
</evidence>
<dbReference type="CDD" id="cd03801">
    <property type="entry name" value="GT4_PimA-like"/>
    <property type="match status" value="1"/>
</dbReference>
<dbReference type="PANTHER" id="PTHR12526:SF640">
    <property type="entry name" value="COLANIC ACID BIOSYNTHESIS GLYCOSYLTRANSFERASE WCAL-RELATED"/>
    <property type="match status" value="1"/>
</dbReference>
<dbReference type="PANTHER" id="PTHR12526">
    <property type="entry name" value="GLYCOSYLTRANSFERASE"/>
    <property type="match status" value="1"/>
</dbReference>
<gene>
    <name evidence="6" type="ORF">NIES267_61030</name>
</gene>
<dbReference type="OrthoDB" id="9806653at2"/>
<dbReference type="SUPFAM" id="SSF53756">
    <property type="entry name" value="UDP-Glycosyltransferase/glycogen phosphorylase"/>
    <property type="match status" value="1"/>
</dbReference>
<dbReference type="InterPro" id="IPR001296">
    <property type="entry name" value="Glyco_trans_1"/>
</dbReference>
<keyword evidence="7" id="KW-1185">Reference proteome</keyword>
<evidence type="ECO:0000259" key="5">
    <source>
        <dbReference type="Pfam" id="PF13439"/>
    </source>
</evidence>
<name>A0A1Z4LZD9_9CYAN</name>